<gene>
    <name evidence="2" type="ORF">Cvel_6849</name>
</gene>
<organism evidence="2">
    <name type="scientific">Chromera velia CCMP2878</name>
    <dbReference type="NCBI Taxonomy" id="1169474"/>
    <lineage>
        <taxon>Eukaryota</taxon>
        <taxon>Sar</taxon>
        <taxon>Alveolata</taxon>
        <taxon>Colpodellida</taxon>
        <taxon>Chromeraceae</taxon>
        <taxon>Chromera</taxon>
    </lineage>
</organism>
<accession>A0A0G4HH56</accession>
<dbReference type="EMBL" id="CDMZ01002693">
    <property type="protein sequence ID" value="CEM43473.1"/>
    <property type="molecule type" value="Genomic_DNA"/>
</dbReference>
<name>A0A0G4HH56_9ALVE</name>
<feature type="region of interest" description="Disordered" evidence="1">
    <location>
        <begin position="42"/>
        <end position="73"/>
    </location>
</feature>
<feature type="compositionally biased region" description="Basic and acidic residues" evidence="1">
    <location>
        <begin position="56"/>
        <end position="65"/>
    </location>
</feature>
<proteinExistence type="predicted"/>
<protein>
    <submittedName>
        <fullName evidence="2">Uncharacterized protein</fullName>
    </submittedName>
</protein>
<sequence>MQQFLAPLSLPSLWRQTISSSFPTRVDSSEVLRSLSRRQLVAMRDSKQGRPKRNRRSEECSRTIEPRSVLPCV</sequence>
<dbReference type="AlphaFoldDB" id="A0A0G4HH56"/>
<evidence type="ECO:0000313" key="2">
    <source>
        <dbReference type="EMBL" id="CEM43473.1"/>
    </source>
</evidence>
<reference evidence="2" key="1">
    <citation type="submission" date="2014-11" db="EMBL/GenBank/DDBJ databases">
        <authorList>
            <person name="Otto D Thomas"/>
            <person name="Naeem Raeece"/>
        </authorList>
    </citation>
    <scope>NUCLEOTIDE SEQUENCE</scope>
</reference>
<dbReference type="VEuPathDB" id="CryptoDB:Cvel_6849"/>
<evidence type="ECO:0000256" key="1">
    <source>
        <dbReference type="SAM" id="MobiDB-lite"/>
    </source>
</evidence>